<gene>
    <name evidence="8" type="ORF">MNBD_UNCLBAC01-1320</name>
</gene>
<dbReference type="InterPro" id="IPR008921">
    <property type="entry name" value="DNA_pol3_clamp-load_cplx_C"/>
</dbReference>
<dbReference type="Pfam" id="PF05496">
    <property type="entry name" value="RuvB_N"/>
    <property type="match status" value="1"/>
</dbReference>
<dbReference type="FunFam" id="1.20.272.10:FF:000001">
    <property type="entry name" value="Putative AAA family ATPase"/>
    <property type="match status" value="1"/>
</dbReference>
<dbReference type="GO" id="GO:0000731">
    <property type="term" value="P:DNA synthesis involved in DNA repair"/>
    <property type="evidence" value="ECO:0007669"/>
    <property type="project" value="TreeGrafter"/>
</dbReference>
<organism evidence="8">
    <name type="scientific">hydrothermal vent metagenome</name>
    <dbReference type="NCBI Taxonomy" id="652676"/>
    <lineage>
        <taxon>unclassified sequences</taxon>
        <taxon>metagenomes</taxon>
        <taxon>ecological metagenomes</taxon>
    </lineage>
</organism>
<dbReference type="Gene3D" id="3.40.50.300">
    <property type="entry name" value="P-loop containing nucleotide triphosphate hydrolases"/>
    <property type="match status" value="1"/>
</dbReference>
<feature type="domain" description="AAA+ ATPase" evidence="7">
    <location>
        <begin position="56"/>
        <end position="173"/>
    </location>
</feature>
<dbReference type="GO" id="GO:0008047">
    <property type="term" value="F:enzyme activator activity"/>
    <property type="evidence" value="ECO:0007669"/>
    <property type="project" value="TreeGrafter"/>
</dbReference>
<dbReference type="Pfam" id="PF12002">
    <property type="entry name" value="MgsA_C"/>
    <property type="match status" value="1"/>
</dbReference>
<name>A0A3B1D1P1_9ZZZZ</name>
<keyword evidence="4" id="KW-0067">ATP-binding</keyword>
<dbReference type="InterPro" id="IPR008824">
    <property type="entry name" value="RuvB-like_N"/>
</dbReference>
<dbReference type="Gene3D" id="1.20.272.10">
    <property type="match status" value="1"/>
</dbReference>
<evidence type="ECO:0000313" key="8">
    <source>
        <dbReference type="EMBL" id="VAX36816.1"/>
    </source>
</evidence>
<dbReference type="InterPro" id="IPR032423">
    <property type="entry name" value="AAA_assoc_2"/>
</dbReference>
<reference evidence="8" key="1">
    <citation type="submission" date="2018-06" db="EMBL/GenBank/DDBJ databases">
        <authorList>
            <person name="Zhirakovskaya E."/>
        </authorList>
    </citation>
    <scope>NUCLEOTIDE SEQUENCE</scope>
</reference>
<evidence type="ECO:0000259" key="7">
    <source>
        <dbReference type="SMART" id="SM00382"/>
    </source>
</evidence>
<sequence length="440" mass="49206">MSDFAQSFFDSDQQQKLFQSSPLSHRMRPQSLEEYVGQKHILGEGKLLSRAIKSDRISSLILYGSPGIGKTTLAHCISNQTQAAFERINAVSSNVEEMRKILASARNRRLNTQQKTILFIDEIHRFNKAQQDVLMPDIEEGNIILIGATVLNPFFSLVGPLLSRSLIFELQPLSQEEIMTVLNRALEDEERGVGFLSVKADHQALIFIAEVCEGDARRALNALEVGCLTTPKNKEGKVVFSLDIAQESIQKKQVNYDRDGDAHYDTASAFIKSMRGSDPDAALYWMAKMIYAGEDLRFIARRICICAAEDVGNADPRALLMATAALQVAEFVGMPEARIPLSQAVTYIACAPKSNAAYLAIDKALDAVKNKRVQEVPVHLKDTSYKGAKQLGHGKDYKYAHNYEGHYVDQKYMGVKETFYEPTDIGFEKIMKERLEDNRG</sequence>
<feature type="coiled-coil region" evidence="5">
    <location>
        <begin position="88"/>
        <end position="115"/>
    </location>
</feature>
<dbReference type="AlphaFoldDB" id="A0A3B1D1P1"/>
<dbReference type="InterPro" id="IPR021886">
    <property type="entry name" value="MgsA_C"/>
</dbReference>
<dbReference type="GO" id="GO:0017116">
    <property type="term" value="F:single-stranded DNA helicase activity"/>
    <property type="evidence" value="ECO:0007669"/>
    <property type="project" value="TreeGrafter"/>
</dbReference>
<dbReference type="InterPro" id="IPR051314">
    <property type="entry name" value="AAA_ATPase_RarA/MGS1/WRNIP1"/>
</dbReference>
<dbReference type="GO" id="GO:0003677">
    <property type="term" value="F:DNA binding"/>
    <property type="evidence" value="ECO:0007669"/>
    <property type="project" value="InterPro"/>
</dbReference>
<dbReference type="CDD" id="cd00009">
    <property type="entry name" value="AAA"/>
    <property type="match status" value="1"/>
</dbReference>
<keyword evidence="3" id="KW-0547">Nucleotide-binding</keyword>
<dbReference type="FunFam" id="3.40.50.300:FF:000137">
    <property type="entry name" value="Replication-associated recombination protein A"/>
    <property type="match status" value="1"/>
</dbReference>
<dbReference type="InterPro" id="IPR003593">
    <property type="entry name" value="AAA+_ATPase"/>
</dbReference>
<accession>A0A3B1D1P1</accession>
<dbReference type="GO" id="GO:0009378">
    <property type="term" value="F:four-way junction helicase activity"/>
    <property type="evidence" value="ECO:0007669"/>
    <property type="project" value="InterPro"/>
</dbReference>
<feature type="compositionally biased region" description="Low complexity" evidence="6">
    <location>
        <begin position="1"/>
        <end position="21"/>
    </location>
</feature>
<keyword evidence="2" id="KW-0235">DNA replication</keyword>
<dbReference type="Pfam" id="PF16193">
    <property type="entry name" value="AAA_assoc_2"/>
    <property type="match status" value="1"/>
</dbReference>
<dbReference type="InterPro" id="IPR027417">
    <property type="entry name" value="P-loop_NTPase"/>
</dbReference>
<dbReference type="FunFam" id="1.10.8.60:FF:000029">
    <property type="entry name" value="Replication-associated recombination protein A"/>
    <property type="match status" value="1"/>
</dbReference>
<dbReference type="GO" id="GO:0006310">
    <property type="term" value="P:DNA recombination"/>
    <property type="evidence" value="ECO:0007669"/>
    <property type="project" value="InterPro"/>
</dbReference>
<evidence type="ECO:0000256" key="5">
    <source>
        <dbReference type="SAM" id="Coils"/>
    </source>
</evidence>
<dbReference type="Gene3D" id="1.10.8.60">
    <property type="match status" value="1"/>
</dbReference>
<comment type="similarity">
    <text evidence="1">Belongs to the AAA ATPase family. RarA/MGS1/WRNIP1 subfamily.</text>
</comment>
<keyword evidence="5" id="KW-0175">Coiled coil</keyword>
<dbReference type="GO" id="GO:0006261">
    <property type="term" value="P:DNA-templated DNA replication"/>
    <property type="evidence" value="ECO:0007669"/>
    <property type="project" value="TreeGrafter"/>
</dbReference>
<evidence type="ECO:0000256" key="3">
    <source>
        <dbReference type="ARBA" id="ARBA00022741"/>
    </source>
</evidence>
<proteinExistence type="inferred from homology"/>
<protein>
    <submittedName>
        <fullName evidence="8">Replication-associated recombination protein RarA</fullName>
    </submittedName>
</protein>
<dbReference type="GO" id="GO:0005524">
    <property type="term" value="F:ATP binding"/>
    <property type="evidence" value="ECO:0007669"/>
    <property type="project" value="UniProtKB-KW"/>
</dbReference>
<dbReference type="SMART" id="SM00382">
    <property type="entry name" value="AAA"/>
    <property type="match status" value="1"/>
</dbReference>
<evidence type="ECO:0000256" key="2">
    <source>
        <dbReference type="ARBA" id="ARBA00022705"/>
    </source>
</evidence>
<dbReference type="Gene3D" id="1.10.3710.10">
    <property type="entry name" value="DNA polymerase III clamp loader subunits, C-terminal domain"/>
    <property type="match status" value="1"/>
</dbReference>
<dbReference type="PANTHER" id="PTHR13779">
    <property type="entry name" value="WERNER HELICASE-INTERACTING PROTEIN 1 FAMILY MEMBER"/>
    <property type="match status" value="1"/>
</dbReference>
<evidence type="ECO:0000256" key="1">
    <source>
        <dbReference type="ARBA" id="ARBA00008959"/>
    </source>
</evidence>
<dbReference type="PANTHER" id="PTHR13779:SF7">
    <property type="entry name" value="ATPASE WRNIP1"/>
    <property type="match status" value="1"/>
</dbReference>
<feature type="region of interest" description="Disordered" evidence="6">
    <location>
        <begin position="1"/>
        <end position="25"/>
    </location>
</feature>
<dbReference type="CDD" id="cd18139">
    <property type="entry name" value="HLD_clamp_RarA"/>
    <property type="match status" value="1"/>
</dbReference>
<evidence type="ECO:0000256" key="4">
    <source>
        <dbReference type="ARBA" id="ARBA00022840"/>
    </source>
</evidence>
<dbReference type="SUPFAM" id="SSF52540">
    <property type="entry name" value="P-loop containing nucleoside triphosphate hydrolases"/>
    <property type="match status" value="1"/>
</dbReference>
<dbReference type="EMBL" id="UOGJ01000110">
    <property type="protein sequence ID" value="VAX36816.1"/>
    <property type="molecule type" value="Genomic_DNA"/>
</dbReference>
<evidence type="ECO:0000256" key="6">
    <source>
        <dbReference type="SAM" id="MobiDB-lite"/>
    </source>
</evidence>
<dbReference type="SUPFAM" id="SSF48019">
    <property type="entry name" value="post-AAA+ oligomerization domain-like"/>
    <property type="match status" value="1"/>
</dbReference>